<keyword evidence="2" id="KW-1185">Reference proteome</keyword>
<proteinExistence type="predicted"/>
<dbReference type="AlphaFoldDB" id="A0AAJ6AH24"/>
<dbReference type="EMBL" id="CP122566">
    <property type="protein sequence ID" value="WGH92134.1"/>
    <property type="molecule type" value="Genomic_DNA"/>
</dbReference>
<dbReference type="RefSeq" id="WP_158524664.1">
    <property type="nucleotide sequence ID" value="NZ_CP122563.1"/>
</dbReference>
<accession>A0AAJ6AH24</accession>
<dbReference type="Proteomes" id="UP001224674">
    <property type="component" value="Chromosome"/>
</dbReference>
<organism evidence="1 2">
    <name type="scientific">Auritidibacter ignavus</name>
    <dbReference type="NCBI Taxonomy" id="678932"/>
    <lineage>
        <taxon>Bacteria</taxon>
        <taxon>Bacillati</taxon>
        <taxon>Actinomycetota</taxon>
        <taxon>Actinomycetes</taxon>
        <taxon>Micrococcales</taxon>
        <taxon>Micrococcaceae</taxon>
        <taxon>Auritidibacter</taxon>
    </lineage>
</organism>
<evidence type="ECO:0000313" key="1">
    <source>
        <dbReference type="EMBL" id="WGH92134.1"/>
    </source>
</evidence>
<name>A0AAJ6AH24_9MICC</name>
<dbReference type="GeneID" id="83696575"/>
<gene>
    <name evidence="1" type="ORF">QDX21_07265</name>
</gene>
<sequence length="45" mass="5152">MEQDETTIDPLDVWDLPDQESFVVTDGESFTHNDQAPMRTLTTQP</sequence>
<reference evidence="1 2" key="1">
    <citation type="submission" date="2023-03" db="EMBL/GenBank/DDBJ databases">
        <title>Complete genome sequences of several Auritidibacter ignavus strains isolated from ear infections.</title>
        <authorList>
            <person name="Baehr T."/>
            <person name="Baumhoegger A.M."/>
        </authorList>
    </citation>
    <scope>NUCLEOTIDE SEQUENCE [LARGE SCALE GENOMIC DNA]</scope>
    <source>
        <strain evidence="1 2">BABAE-6</strain>
    </source>
</reference>
<protein>
    <submittedName>
        <fullName evidence="1">Uncharacterized protein</fullName>
    </submittedName>
</protein>
<evidence type="ECO:0000313" key="2">
    <source>
        <dbReference type="Proteomes" id="UP001224674"/>
    </source>
</evidence>